<name>A0A173VG22_9FIRM</name>
<evidence type="ECO:0000313" key="1">
    <source>
        <dbReference type="EMBL" id="CUN26342.1"/>
    </source>
</evidence>
<proteinExistence type="predicted"/>
<dbReference type="EMBL" id="CYXM01000018">
    <property type="protein sequence ID" value="CUN26342.1"/>
    <property type="molecule type" value="Genomic_DNA"/>
</dbReference>
<dbReference type="RefSeq" id="WP_055238630.1">
    <property type="nucleotide sequence ID" value="NZ_CYXM01000018.1"/>
</dbReference>
<sequence>MLLNTIAEKHPNSFVLLLPKTRDEQNRVRDWQVLNTSRHYDEILKVAKYYRAEGMNDAVICSTCDELVVPPNESAKFVRVYYSMLTIAKVVMQIPLGGVE</sequence>
<reference evidence="1 2" key="1">
    <citation type="submission" date="2015-09" db="EMBL/GenBank/DDBJ databases">
        <authorList>
            <consortium name="Pathogen Informatics"/>
        </authorList>
    </citation>
    <scope>NUCLEOTIDE SEQUENCE [LARGE SCALE GENOMIC DNA]</scope>
    <source>
        <strain evidence="1 2">2789STDY5834968</strain>
    </source>
</reference>
<protein>
    <submittedName>
        <fullName evidence="1">Uncharacterized protein</fullName>
    </submittedName>
</protein>
<gene>
    <name evidence="1" type="ORF">ERS852580_03041</name>
</gene>
<dbReference type="Proteomes" id="UP000095673">
    <property type="component" value="Unassembled WGS sequence"/>
</dbReference>
<organism evidence="1 2">
    <name type="scientific">Agathobacter rectalis</name>
    <dbReference type="NCBI Taxonomy" id="39491"/>
    <lineage>
        <taxon>Bacteria</taxon>
        <taxon>Bacillati</taxon>
        <taxon>Bacillota</taxon>
        <taxon>Clostridia</taxon>
        <taxon>Lachnospirales</taxon>
        <taxon>Lachnospiraceae</taxon>
        <taxon>Agathobacter</taxon>
    </lineage>
</organism>
<accession>A0A173VG22</accession>
<evidence type="ECO:0000313" key="2">
    <source>
        <dbReference type="Proteomes" id="UP000095673"/>
    </source>
</evidence>
<dbReference type="OrthoDB" id="9865838at2"/>
<dbReference type="AlphaFoldDB" id="A0A173VG22"/>